<evidence type="ECO:0000313" key="2">
    <source>
        <dbReference type="Proteomes" id="UP000058857"/>
    </source>
</evidence>
<protein>
    <submittedName>
        <fullName evidence="1">Uncharacterized protein</fullName>
    </submittedName>
</protein>
<sequence length="48" mass="5395">MLISFQVLGQVLRNQSTGNKGDSWDLGGENRRSKVLASNLNRFKESWG</sequence>
<dbReference type="PATRIC" id="fig|280505.15.peg.4005"/>
<reference evidence="1 2" key="1">
    <citation type="journal article" date="2015" name="PLoS Negl. Trop. Dis.">
        <title>Distribution of Plasmids in Distinct Leptospira Pathogenic Species.</title>
        <authorList>
            <person name="Wang Y."/>
            <person name="Zhuang X."/>
            <person name="Zhong Y."/>
            <person name="Zhang C."/>
            <person name="Zhang Y."/>
            <person name="Zeng L."/>
            <person name="Zhu Y."/>
            <person name="He P."/>
            <person name="Dong K."/>
            <person name="Pal U."/>
            <person name="Guo X."/>
            <person name="Qin J."/>
        </authorList>
    </citation>
    <scope>NUCLEOTIDE SEQUENCE [LARGE SCALE GENOMIC DNA]</scope>
    <source>
        <strain evidence="1 2">56604</strain>
    </source>
</reference>
<proteinExistence type="predicted"/>
<gene>
    <name evidence="1" type="ORF">LBBP_04114</name>
</gene>
<dbReference type="AlphaFoldDB" id="A0A0S2IX55"/>
<name>A0A0S2IX55_LEPBO</name>
<dbReference type="Proteomes" id="UP000058857">
    <property type="component" value="Chromosome 2"/>
</dbReference>
<evidence type="ECO:0000313" key="1">
    <source>
        <dbReference type="EMBL" id="ALO28252.1"/>
    </source>
</evidence>
<organism evidence="1">
    <name type="scientific">Leptospira borgpetersenii serovar Ballum</name>
    <dbReference type="NCBI Taxonomy" id="280505"/>
    <lineage>
        <taxon>Bacteria</taxon>
        <taxon>Pseudomonadati</taxon>
        <taxon>Spirochaetota</taxon>
        <taxon>Spirochaetia</taxon>
        <taxon>Leptospirales</taxon>
        <taxon>Leptospiraceae</taxon>
        <taxon>Leptospira</taxon>
    </lineage>
</organism>
<accession>A0A0S2IX55</accession>
<dbReference type="EMBL" id="CP012030">
    <property type="protein sequence ID" value="ALO28252.1"/>
    <property type="molecule type" value="Genomic_DNA"/>
</dbReference>